<keyword evidence="1" id="KW-0472">Membrane</keyword>
<evidence type="ECO:0000313" key="2">
    <source>
        <dbReference type="EMBL" id="HEM66239.1"/>
    </source>
</evidence>
<organism evidence="2">
    <name type="scientific">Ignisphaera aggregans</name>
    <dbReference type="NCBI Taxonomy" id="334771"/>
    <lineage>
        <taxon>Archaea</taxon>
        <taxon>Thermoproteota</taxon>
        <taxon>Thermoprotei</taxon>
        <taxon>Desulfurococcales</taxon>
        <taxon>Desulfurococcaceae</taxon>
        <taxon>Ignisphaera</taxon>
    </lineage>
</organism>
<dbReference type="AlphaFoldDB" id="A0A7J2U121"/>
<evidence type="ECO:0000256" key="1">
    <source>
        <dbReference type="SAM" id="Phobius"/>
    </source>
</evidence>
<reference evidence="2" key="1">
    <citation type="journal article" date="2020" name="mSystems">
        <title>Genome- and Community-Level Interaction Insights into Carbon Utilization and Element Cycling Functions of Hydrothermarchaeota in Hydrothermal Sediment.</title>
        <authorList>
            <person name="Zhou Z."/>
            <person name="Liu Y."/>
            <person name="Xu W."/>
            <person name="Pan J."/>
            <person name="Luo Z.H."/>
            <person name="Li M."/>
        </authorList>
    </citation>
    <scope>NUCLEOTIDE SEQUENCE [LARGE SCALE GENOMIC DNA]</scope>
    <source>
        <strain evidence="2">SpSt-125</strain>
    </source>
</reference>
<name>A0A7J2U121_9CREN</name>
<dbReference type="EMBL" id="DSEU01000005">
    <property type="protein sequence ID" value="HEM66239.1"/>
    <property type="molecule type" value="Genomic_DNA"/>
</dbReference>
<accession>A0A7J2U121</accession>
<sequence length="294" mass="32242">MVRFRAVVVLCIVVLMALAIGVHVVSASVEEVIYKPSDWVRYRYSVRTSEETCVWIIRVTIREVNATHVRYDAGLESMVSGGKLCEGFTTLLVMGLGFESATPVDLRIVAPESKRFLVSPNYTGTYSFGNATVKYYRGVLVWYYEKITTPFVGTAEAVIIDTSINDLKPLITATMPTPPQTSTVVPATVTILTTTTLTQTITTTIPTTLTTTIGVYETATITETIVKRETVTTTSIATVTTEKTTERTVEKTATLTVTTSTTVYERVVDWGTTIPIAIILLVIGIAIGYLIKRK</sequence>
<feature type="transmembrane region" description="Helical" evidence="1">
    <location>
        <begin position="270"/>
        <end position="291"/>
    </location>
</feature>
<keyword evidence="1" id="KW-0812">Transmembrane</keyword>
<gene>
    <name evidence="2" type="ORF">ENO26_01500</name>
</gene>
<protein>
    <submittedName>
        <fullName evidence="2">Uncharacterized protein</fullName>
    </submittedName>
</protein>
<comment type="caution">
    <text evidence="2">The sequence shown here is derived from an EMBL/GenBank/DDBJ whole genome shotgun (WGS) entry which is preliminary data.</text>
</comment>
<proteinExistence type="predicted"/>
<keyword evidence="1" id="KW-1133">Transmembrane helix</keyword>